<keyword evidence="1" id="KW-0812">Transmembrane</keyword>
<keyword evidence="1" id="KW-1133">Transmembrane helix</keyword>
<dbReference type="AlphaFoldDB" id="D1CG86"/>
<dbReference type="HOGENOM" id="CLU_2036963_0_0_0"/>
<keyword evidence="1" id="KW-0472">Membrane</keyword>
<evidence type="ECO:0000256" key="1">
    <source>
        <dbReference type="SAM" id="Phobius"/>
    </source>
</evidence>
<organism evidence="2 3">
    <name type="scientific">Thermobaculum terrenum (strain ATCC BAA-798 / CCMEE 7001 / YNP1)</name>
    <dbReference type="NCBI Taxonomy" id="525904"/>
    <lineage>
        <taxon>Bacteria</taxon>
        <taxon>Bacillati</taxon>
        <taxon>Chloroflexota</taxon>
        <taxon>Chloroflexia</taxon>
        <taxon>Candidatus Thermobaculales</taxon>
        <taxon>Candidatus Thermobaculaceae</taxon>
        <taxon>Thermobaculum</taxon>
    </lineage>
</organism>
<dbReference type="Pfam" id="PF04964">
    <property type="entry name" value="Flp_Fap"/>
    <property type="match status" value="1"/>
</dbReference>
<feature type="transmembrane region" description="Helical" evidence="1">
    <location>
        <begin position="83"/>
        <end position="101"/>
    </location>
</feature>
<dbReference type="KEGG" id="ttr:Tter_1026"/>
<dbReference type="EMBL" id="CP001825">
    <property type="protein sequence ID" value="ACZ41942.1"/>
    <property type="molecule type" value="Genomic_DNA"/>
</dbReference>
<protein>
    <submittedName>
        <fullName evidence="2">Flp/Fap pilin component</fullName>
    </submittedName>
</protein>
<name>D1CG86_THET1</name>
<evidence type="ECO:0000313" key="2">
    <source>
        <dbReference type="EMBL" id="ACZ41942.1"/>
    </source>
</evidence>
<keyword evidence="3" id="KW-1185">Reference proteome</keyword>
<accession>D1CG86</accession>
<proteinExistence type="predicted"/>
<gene>
    <name evidence="2" type="ordered locus">Tter_1026</name>
</gene>
<sequence>MPYGGARIVSNLTELLCNLLVAFMHCSEGINILKISSGNTPNIKQKETEMQKLNELYVRLMTEVNLALESAMNPREGQGMVEYALIIVLVSIAAIVALGLLGGQISNVFQRITQTLSGSGS</sequence>
<dbReference type="InterPro" id="IPR007047">
    <property type="entry name" value="Flp_Fap"/>
</dbReference>
<dbReference type="Proteomes" id="UP000000323">
    <property type="component" value="Chromosome 1"/>
</dbReference>
<reference evidence="3" key="1">
    <citation type="journal article" date="2010" name="Stand. Genomic Sci.">
        <title>Complete genome sequence of 'Thermobaculum terrenum' type strain (YNP1).</title>
        <authorList>
            <person name="Kiss H."/>
            <person name="Cleland D."/>
            <person name="Lapidus A."/>
            <person name="Lucas S."/>
            <person name="Glavina Del Rio T."/>
            <person name="Nolan M."/>
            <person name="Tice H."/>
            <person name="Han C."/>
            <person name="Goodwin L."/>
            <person name="Pitluck S."/>
            <person name="Liolios K."/>
            <person name="Ivanova N."/>
            <person name="Mavromatis K."/>
            <person name="Ovchinnikova G."/>
            <person name="Pati A."/>
            <person name="Chen A."/>
            <person name="Palaniappan K."/>
            <person name="Land M."/>
            <person name="Hauser L."/>
            <person name="Chang Y."/>
            <person name="Jeffries C."/>
            <person name="Lu M."/>
            <person name="Brettin T."/>
            <person name="Detter J."/>
            <person name="Goker M."/>
            <person name="Tindall B."/>
            <person name="Beck B."/>
            <person name="McDermott T."/>
            <person name="Woyke T."/>
            <person name="Bristow J."/>
            <person name="Eisen J."/>
            <person name="Markowitz V."/>
            <person name="Hugenholtz P."/>
            <person name="Kyrpides N."/>
            <person name="Klenk H."/>
            <person name="Cheng J."/>
        </authorList>
    </citation>
    <scope>NUCLEOTIDE SEQUENCE [LARGE SCALE GENOMIC DNA]</scope>
    <source>
        <strain evidence="3">ATCC BAA-798 / YNP1</strain>
    </source>
</reference>
<evidence type="ECO:0000313" key="3">
    <source>
        <dbReference type="Proteomes" id="UP000000323"/>
    </source>
</evidence>
<dbReference type="eggNOG" id="COG3847">
    <property type="taxonomic scope" value="Bacteria"/>
</dbReference>
<dbReference type="STRING" id="525904.Tter_1026"/>